<protein>
    <submittedName>
        <fullName evidence="1">Uncharacterized protein</fullName>
    </submittedName>
</protein>
<evidence type="ECO:0000313" key="2">
    <source>
        <dbReference type="Proteomes" id="UP001153269"/>
    </source>
</evidence>
<keyword evidence="2" id="KW-1185">Reference proteome</keyword>
<sequence length="256" mass="27919">MSKTSRTAANLFVARLQCLVLRSSKRNSFEYVWNILRSIVAQNIARPVPQAGGGLAPGPVHVQVGLIHPFLFVTVFSTISQLVISRMMFSNVGGMNRRNVEAMSPARDFAYIVGPSLTPLGAASTALEEQRLPSWPLLGHGQQAAQPLFFHPAEGGRLLSFSPILPRAEGCYSLSFSHPTEDSRAFQPNLLFPPTTGGQRYSSQLTPLKEISSPFKLYKTPRSDAISDVSVVNDSFVLNESLQGLGSNESSQREIC</sequence>
<dbReference type="Proteomes" id="UP001153269">
    <property type="component" value="Unassembled WGS sequence"/>
</dbReference>
<accession>A0A9N7UJA5</accession>
<gene>
    <name evidence="1" type="ORF">PLEPLA_LOCUS19339</name>
</gene>
<proteinExistence type="predicted"/>
<dbReference type="EMBL" id="CADEAL010001329">
    <property type="protein sequence ID" value="CAB1431294.1"/>
    <property type="molecule type" value="Genomic_DNA"/>
</dbReference>
<dbReference type="AlphaFoldDB" id="A0A9N7UJA5"/>
<evidence type="ECO:0000313" key="1">
    <source>
        <dbReference type="EMBL" id="CAB1431294.1"/>
    </source>
</evidence>
<name>A0A9N7UJA5_PLEPL</name>
<comment type="caution">
    <text evidence="1">The sequence shown here is derived from an EMBL/GenBank/DDBJ whole genome shotgun (WGS) entry which is preliminary data.</text>
</comment>
<organism evidence="1 2">
    <name type="scientific">Pleuronectes platessa</name>
    <name type="common">European plaice</name>
    <dbReference type="NCBI Taxonomy" id="8262"/>
    <lineage>
        <taxon>Eukaryota</taxon>
        <taxon>Metazoa</taxon>
        <taxon>Chordata</taxon>
        <taxon>Craniata</taxon>
        <taxon>Vertebrata</taxon>
        <taxon>Euteleostomi</taxon>
        <taxon>Actinopterygii</taxon>
        <taxon>Neopterygii</taxon>
        <taxon>Teleostei</taxon>
        <taxon>Neoteleostei</taxon>
        <taxon>Acanthomorphata</taxon>
        <taxon>Carangaria</taxon>
        <taxon>Pleuronectiformes</taxon>
        <taxon>Pleuronectoidei</taxon>
        <taxon>Pleuronectidae</taxon>
        <taxon>Pleuronectes</taxon>
    </lineage>
</organism>
<reference evidence="1" key="1">
    <citation type="submission" date="2020-03" db="EMBL/GenBank/DDBJ databases">
        <authorList>
            <person name="Weist P."/>
        </authorList>
    </citation>
    <scope>NUCLEOTIDE SEQUENCE</scope>
</reference>